<sequence>MKEQPGTGGSYIEQPDGSLKLVAQTLPAKEREAETVADAAPAKTPAASSAKNKDA</sequence>
<comment type="caution">
    <text evidence="2">The sequence shown here is derived from an EMBL/GenBank/DDBJ whole genome shotgun (WGS) entry which is preliminary data.</text>
</comment>
<name>A0AAW9FF76_9HYPH</name>
<evidence type="ECO:0000313" key="2">
    <source>
        <dbReference type="EMBL" id="MDX8301488.1"/>
    </source>
</evidence>
<gene>
    <name evidence="2" type="ORF">RMR22_04475</name>
</gene>
<proteinExistence type="predicted"/>
<organism evidence="2">
    <name type="scientific">Agrobacterium rosae</name>
    <dbReference type="NCBI Taxonomy" id="1972867"/>
    <lineage>
        <taxon>Bacteria</taxon>
        <taxon>Pseudomonadati</taxon>
        <taxon>Pseudomonadota</taxon>
        <taxon>Alphaproteobacteria</taxon>
        <taxon>Hyphomicrobiales</taxon>
        <taxon>Rhizobiaceae</taxon>
        <taxon>Rhizobium/Agrobacterium group</taxon>
        <taxon>Agrobacterium</taxon>
    </lineage>
</organism>
<reference evidence="2" key="1">
    <citation type="journal article" date="2023" name="Phytobiomes J">
        <title>Deciphering the key players within the bacterial microbiota associated with aerial crown gall tumors on rhododendron: Insights into the gallobiome.</title>
        <authorList>
            <person name="Kuzmanovic N."/>
            <person name="Nesme J."/>
            <person name="Wolf J."/>
            <person name="Neumann-Schaal M."/>
            <person name="Petersen J."/>
            <person name="Fernandez-Gnecco G."/>
            <person name="Sproeer C."/>
            <person name="Bunk B."/>
            <person name="Overmann J."/>
            <person name="Sorensen S.J."/>
            <person name="Idczak E."/>
            <person name="Smalla K."/>
        </authorList>
    </citation>
    <scope>NUCLEOTIDE SEQUENCE</scope>
    <source>
        <strain evidence="2">Rho-11.1</strain>
    </source>
</reference>
<accession>A0AAW9FF76</accession>
<feature type="compositionally biased region" description="Low complexity" evidence="1">
    <location>
        <begin position="37"/>
        <end position="55"/>
    </location>
</feature>
<evidence type="ECO:0000256" key="1">
    <source>
        <dbReference type="SAM" id="MobiDB-lite"/>
    </source>
</evidence>
<feature type="region of interest" description="Disordered" evidence="1">
    <location>
        <begin position="29"/>
        <end position="55"/>
    </location>
</feature>
<dbReference type="EMBL" id="JAVRAF010000001">
    <property type="protein sequence ID" value="MDX8301488.1"/>
    <property type="molecule type" value="Genomic_DNA"/>
</dbReference>
<protein>
    <submittedName>
        <fullName evidence="2">Uncharacterized protein</fullName>
    </submittedName>
</protein>
<dbReference type="RefSeq" id="WP_320202467.1">
    <property type="nucleotide sequence ID" value="NZ_CP192781.1"/>
</dbReference>
<dbReference type="AlphaFoldDB" id="A0AAW9FF76"/>